<reference evidence="2" key="1">
    <citation type="submission" date="2020-06" db="EMBL/GenBank/DDBJ databases">
        <title>Draft genomic sequecing of Geomonas sp. Red745.</title>
        <authorList>
            <person name="Itoh H."/>
            <person name="Xu Z.X."/>
            <person name="Ushijima N."/>
            <person name="Masuda Y."/>
            <person name="Shiratori Y."/>
            <person name="Senoo K."/>
        </authorList>
    </citation>
    <scope>NUCLEOTIDE SEQUENCE [LARGE SCALE GENOMIC DNA]</scope>
    <source>
        <strain evidence="2">Red745</strain>
    </source>
</reference>
<protein>
    <submittedName>
        <fullName evidence="1">Uncharacterized protein</fullName>
    </submittedName>
</protein>
<name>A0A6V8NAZ5_9BACT</name>
<organism evidence="1 2">
    <name type="scientific">Geomonas limicola</name>
    <dbReference type="NCBI Taxonomy" id="2740186"/>
    <lineage>
        <taxon>Bacteria</taxon>
        <taxon>Pseudomonadati</taxon>
        <taxon>Thermodesulfobacteriota</taxon>
        <taxon>Desulfuromonadia</taxon>
        <taxon>Geobacterales</taxon>
        <taxon>Geobacteraceae</taxon>
        <taxon>Geomonas</taxon>
    </lineage>
</organism>
<dbReference type="EMBL" id="BLXZ01000007">
    <property type="protein sequence ID" value="GFO69788.1"/>
    <property type="molecule type" value="Genomic_DNA"/>
</dbReference>
<dbReference type="AlphaFoldDB" id="A0A6V8NAZ5"/>
<evidence type="ECO:0000313" key="2">
    <source>
        <dbReference type="Proteomes" id="UP000587586"/>
    </source>
</evidence>
<accession>A0A6V8NAZ5</accession>
<dbReference type="RefSeq" id="WP_246329855.1">
    <property type="nucleotide sequence ID" value="NZ_BLXZ01000007.1"/>
</dbReference>
<comment type="caution">
    <text evidence="1">The sequence shown here is derived from an EMBL/GenBank/DDBJ whole genome shotgun (WGS) entry which is preliminary data.</text>
</comment>
<proteinExistence type="predicted"/>
<keyword evidence="2" id="KW-1185">Reference proteome</keyword>
<evidence type="ECO:0000313" key="1">
    <source>
        <dbReference type="EMBL" id="GFO69788.1"/>
    </source>
</evidence>
<dbReference type="Proteomes" id="UP000587586">
    <property type="component" value="Unassembled WGS sequence"/>
</dbReference>
<gene>
    <name evidence="1" type="ORF">GMLC_33670</name>
</gene>
<sequence length="101" mass="11421">MVTLRKSTQFFLLIALNLLVLAALVLHAEVRSREPAARRSASRILVRQLKLSDLCLFTEARYTRHPAMADRHAPFQDHPLALEHFPSGSLVTPPALRREAK</sequence>